<feature type="domain" description="Periplasmic copper-binding protein NosD beta helix" evidence="1">
    <location>
        <begin position="15"/>
        <end position="120"/>
    </location>
</feature>
<evidence type="ECO:0000313" key="2">
    <source>
        <dbReference type="EMBL" id="GAH82871.1"/>
    </source>
</evidence>
<reference evidence="2" key="1">
    <citation type="journal article" date="2014" name="Front. Microbiol.">
        <title>High frequency of phylogenetically diverse reductive dehalogenase-homologous genes in deep subseafloor sedimentary metagenomes.</title>
        <authorList>
            <person name="Kawai M."/>
            <person name="Futagami T."/>
            <person name="Toyoda A."/>
            <person name="Takaki Y."/>
            <person name="Nishi S."/>
            <person name="Hori S."/>
            <person name="Arai W."/>
            <person name="Tsubouchi T."/>
            <person name="Morono Y."/>
            <person name="Uchiyama I."/>
            <person name="Ito T."/>
            <person name="Fujiyama A."/>
            <person name="Inagaki F."/>
            <person name="Takami H."/>
        </authorList>
    </citation>
    <scope>NUCLEOTIDE SEQUENCE</scope>
    <source>
        <strain evidence="2">Expedition CK06-06</strain>
    </source>
</reference>
<evidence type="ECO:0000259" key="1">
    <source>
        <dbReference type="Pfam" id="PF05048"/>
    </source>
</evidence>
<dbReference type="NCBIfam" id="TIGR03804">
    <property type="entry name" value="para_beta_helix"/>
    <property type="match status" value="2"/>
</dbReference>
<dbReference type="SMART" id="SM00710">
    <property type="entry name" value="PbH1"/>
    <property type="match status" value="4"/>
</dbReference>
<feature type="non-terminal residue" evidence="2">
    <location>
        <position position="254"/>
    </location>
</feature>
<dbReference type="AlphaFoldDB" id="X1IKC0"/>
<dbReference type="InterPro" id="IPR012334">
    <property type="entry name" value="Pectin_lyas_fold"/>
</dbReference>
<protein>
    <recommendedName>
        <fullName evidence="1">Periplasmic copper-binding protein NosD beta helix domain-containing protein</fullName>
    </recommendedName>
</protein>
<accession>X1IKC0</accession>
<dbReference type="InterPro" id="IPR006626">
    <property type="entry name" value="PbH1"/>
</dbReference>
<dbReference type="EMBL" id="BARU01035645">
    <property type="protein sequence ID" value="GAH82871.1"/>
    <property type="molecule type" value="Genomic_DNA"/>
</dbReference>
<dbReference type="SUPFAM" id="SSF51126">
    <property type="entry name" value="Pectin lyase-like"/>
    <property type="match status" value="1"/>
</dbReference>
<dbReference type="Pfam" id="PF05048">
    <property type="entry name" value="NosD"/>
    <property type="match status" value="1"/>
</dbReference>
<dbReference type="Gene3D" id="2.160.20.10">
    <property type="entry name" value="Single-stranded right-handed beta-helix, Pectin lyase-like"/>
    <property type="match status" value="1"/>
</dbReference>
<dbReference type="InterPro" id="IPR011050">
    <property type="entry name" value="Pectin_lyase_fold/virulence"/>
</dbReference>
<feature type="non-terminal residue" evidence="2">
    <location>
        <position position="1"/>
    </location>
</feature>
<name>X1IKC0_9ZZZZ</name>
<comment type="caution">
    <text evidence="2">The sequence shown here is derived from an EMBL/GenBank/DDBJ whole genome shotgun (WGS) entry which is preliminary data.</text>
</comment>
<gene>
    <name evidence="2" type="ORF">S03H2_55761</name>
</gene>
<sequence>IRIQNSISVGVDVVGCTAYNNSGYGIYIYYNSNNNNIINCDAYNNKDGIYFYRASNCNVINCNVYNNNQYGIYIFYRTSNNNLIHHNNFVNNAKNAYENRCGSNTWDDGSEGNYWSDYAGVDEDGNGIGDTPYLIPGGSNQDRFPLMSPLDNVPPMITYVTATPEVKIPGDPVNITCTVIDIEVVTVKVHIDGPEGFTLEEEMNEGSSYHSYYYEDTYTIFGEYYYYIWANDTSGNIAVSDIYSFVITEFGKPI</sequence>
<proteinExistence type="predicted"/>
<dbReference type="InterPro" id="IPR007742">
    <property type="entry name" value="NosD_dom"/>
</dbReference>
<dbReference type="InterPro" id="IPR022441">
    <property type="entry name" value="Para_beta_helix_rpt-2"/>
</dbReference>
<organism evidence="2">
    <name type="scientific">marine sediment metagenome</name>
    <dbReference type="NCBI Taxonomy" id="412755"/>
    <lineage>
        <taxon>unclassified sequences</taxon>
        <taxon>metagenomes</taxon>
        <taxon>ecological metagenomes</taxon>
    </lineage>
</organism>